<accession>A0ACB6RQY6</accession>
<evidence type="ECO:0000313" key="1">
    <source>
        <dbReference type="EMBL" id="KAF2624199.1"/>
    </source>
</evidence>
<gene>
    <name evidence="1" type="ORF">BU25DRAFT_461383</name>
</gene>
<organism evidence="1 2">
    <name type="scientific">Macroventuria anomochaeta</name>
    <dbReference type="NCBI Taxonomy" id="301207"/>
    <lineage>
        <taxon>Eukaryota</taxon>
        <taxon>Fungi</taxon>
        <taxon>Dikarya</taxon>
        <taxon>Ascomycota</taxon>
        <taxon>Pezizomycotina</taxon>
        <taxon>Dothideomycetes</taxon>
        <taxon>Pleosporomycetidae</taxon>
        <taxon>Pleosporales</taxon>
        <taxon>Pleosporineae</taxon>
        <taxon>Didymellaceae</taxon>
        <taxon>Macroventuria</taxon>
    </lineage>
</organism>
<evidence type="ECO:0000313" key="2">
    <source>
        <dbReference type="Proteomes" id="UP000799754"/>
    </source>
</evidence>
<name>A0ACB6RQY6_9PLEO</name>
<sequence>MRLELYFLRRHTVVHRRYCNILEFLEHVKRWRALPNPTKVLDYDGGKIPWKHIVGRLGKFEVDFRKLDGGLYEELRACENYNDLTAKLFEIQQLQKSGALEKRFKKWKEQGDRMLHNKLKAETSSKFTVGLNNKRFSHKHPLGIDANDLEAEKLTQATQNVAPKSNVASQDQKQLEEQAEPKKKWVRGCLDTVKRWC</sequence>
<proteinExistence type="predicted"/>
<keyword evidence="2" id="KW-1185">Reference proteome</keyword>
<protein>
    <submittedName>
        <fullName evidence="1">Uncharacterized protein</fullName>
    </submittedName>
</protein>
<reference evidence="1" key="1">
    <citation type="journal article" date="2020" name="Stud. Mycol.">
        <title>101 Dothideomycetes genomes: a test case for predicting lifestyles and emergence of pathogens.</title>
        <authorList>
            <person name="Haridas S."/>
            <person name="Albert R."/>
            <person name="Binder M."/>
            <person name="Bloem J."/>
            <person name="Labutti K."/>
            <person name="Salamov A."/>
            <person name="Andreopoulos B."/>
            <person name="Baker S."/>
            <person name="Barry K."/>
            <person name="Bills G."/>
            <person name="Bluhm B."/>
            <person name="Cannon C."/>
            <person name="Castanera R."/>
            <person name="Culley D."/>
            <person name="Daum C."/>
            <person name="Ezra D."/>
            <person name="Gonzalez J."/>
            <person name="Henrissat B."/>
            <person name="Kuo A."/>
            <person name="Liang C."/>
            <person name="Lipzen A."/>
            <person name="Lutzoni F."/>
            <person name="Magnuson J."/>
            <person name="Mondo S."/>
            <person name="Nolan M."/>
            <person name="Ohm R."/>
            <person name="Pangilinan J."/>
            <person name="Park H.-J."/>
            <person name="Ramirez L."/>
            <person name="Alfaro M."/>
            <person name="Sun H."/>
            <person name="Tritt A."/>
            <person name="Yoshinaga Y."/>
            <person name="Zwiers L.-H."/>
            <person name="Turgeon B."/>
            <person name="Goodwin S."/>
            <person name="Spatafora J."/>
            <person name="Crous P."/>
            <person name="Grigoriev I."/>
        </authorList>
    </citation>
    <scope>NUCLEOTIDE SEQUENCE</scope>
    <source>
        <strain evidence="1">CBS 525.71</strain>
    </source>
</reference>
<dbReference type="EMBL" id="MU006732">
    <property type="protein sequence ID" value="KAF2624199.1"/>
    <property type="molecule type" value="Genomic_DNA"/>
</dbReference>
<dbReference type="Proteomes" id="UP000799754">
    <property type="component" value="Unassembled WGS sequence"/>
</dbReference>
<comment type="caution">
    <text evidence="1">The sequence shown here is derived from an EMBL/GenBank/DDBJ whole genome shotgun (WGS) entry which is preliminary data.</text>
</comment>